<sequence>MSPYKLCSHVFTLYRLHFQYNIRIMRTQIDDMHTFI</sequence>
<keyword evidence="2" id="KW-1185">Reference proteome</keyword>
<gene>
    <name evidence="1" type="ordered locus">DVUA0027</name>
</gene>
<dbReference type="KEGG" id="dvu:DVUA0027"/>
<reference evidence="1 2" key="1">
    <citation type="journal article" date="2004" name="Nat. Biotechnol.">
        <title>The genome sequence of the anaerobic, sulfate-reducing bacterium Desulfovibrio vulgaris Hildenborough.</title>
        <authorList>
            <person name="Heidelberg J.F."/>
            <person name="Seshadri R."/>
            <person name="Haveman S.A."/>
            <person name="Hemme C.L."/>
            <person name="Paulsen I.T."/>
            <person name="Kolonay J.F."/>
            <person name="Eisen J.A."/>
            <person name="Ward N."/>
            <person name="Methe B."/>
            <person name="Brinkac L.M."/>
            <person name="Daugherty S.C."/>
            <person name="Deboy R.T."/>
            <person name="Dodson R.J."/>
            <person name="Durkin A.S."/>
            <person name="Madupu R."/>
            <person name="Nelson W.C."/>
            <person name="Sullivan S.A."/>
            <person name="Fouts D."/>
            <person name="Haft D.H."/>
            <person name="Selengut J."/>
            <person name="Peterson J.D."/>
            <person name="Davidsen T.M."/>
            <person name="Zafar N."/>
            <person name="Zhou L."/>
            <person name="Radune D."/>
            <person name="Dimitrov G."/>
            <person name="Hance M."/>
            <person name="Tran K."/>
            <person name="Khouri H."/>
            <person name="Gill J."/>
            <person name="Utterback T.R."/>
            <person name="Feldblyum T.V."/>
            <person name="Wall J.D."/>
            <person name="Voordouw G."/>
            <person name="Fraser C.M."/>
        </authorList>
    </citation>
    <scope>NUCLEOTIDE SEQUENCE [LARGE SCALE GENOMIC DNA]</scope>
    <source>
        <strain evidence="2">ATCC 29579 / DSM 644 / NCIMB 8303 / VKM B-1760 / Hildenborough</strain>
        <plasmid evidence="2">pDV</plasmid>
    </source>
</reference>
<name>Q72WR2_NITV2</name>
<evidence type="ECO:0000313" key="1">
    <source>
        <dbReference type="EMBL" id="AAS94423.1"/>
    </source>
</evidence>
<accession>Q72WR2</accession>
<protein>
    <submittedName>
        <fullName evidence="1">Uncharacterized protein</fullName>
    </submittedName>
</protein>
<dbReference type="AlphaFoldDB" id="Q72WR2"/>
<keyword evidence="1" id="KW-0614">Plasmid</keyword>
<organism evidence="1 2">
    <name type="scientific">Nitratidesulfovibrio vulgaris (strain ATCC 29579 / DSM 644 / CCUG 34227 / NCIMB 8303 / VKM B-1760 / Hildenborough)</name>
    <name type="common">Desulfovibrio vulgaris</name>
    <dbReference type="NCBI Taxonomy" id="882"/>
    <lineage>
        <taxon>Bacteria</taxon>
        <taxon>Pseudomonadati</taxon>
        <taxon>Thermodesulfobacteriota</taxon>
        <taxon>Desulfovibrionia</taxon>
        <taxon>Desulfovibrionales</taxon>
        <taxon>Desulfovibrionaceae</taxon>
        <taxon>Nitratidesulfovibrio</taxon>
    </lineage>
</organism>
<proteinExistence type="predicted"/>
<geneLocation type="plasmid" evidence="1 2">
    <name>pDV</name>
</geneLocation>
<evidence type="ECO:0000313" key="2">
    <source>
        <dbReference type="Proteomes" id="UP000002194"/>
    </source>
</evidence>
<dbReference type="EnsemblBacteria" id="AAS94423">
    <property type="protein sequence ID" value="AAS94423"/>
    <property type="gene ID" value="DVUA0027"/>
</dbReference>
<dbReference type="EMBL" id="AE017286">
    <property type="protein sequence ID" value="AAS94423.1"/>
    <property type="molecule type" value="Genomic_DNA"/>
</dbReference>
<dbReference type="HOGENOM" id="CLU_3355834_0_0_7"/>
<dbReference type="Proteomes" id="UP000002194">
    <property type="component" value="Plasmid pDV"/>
</dbReference>